<dbReference type="GO" id="GO:0000287">
    <property type="term" value="F:magnesium ion binding"/>
    <property type="evidence" value="ECO:0007669"/>
    <property type="project" value="UniProtKB-UniRule"/>
</dbReference>
<evidence type="ECO:0000256" key="8">
    <source>
        <dbReference type="ARBA" id="ARBA00023002"/>
    </source>
</evidence>
<evidence type="ECO:0000256" key="7">
    <source>
        <dbReference type="ARBA" id="ARBA00022946"/>
    </source>
</evidence>
<evidence type="ECO:0000256" key="9">
    <source>
        <dbReference type="ARBA" id="ARBA00023027"/>
    </source>
</evidence>
<name>A0A0N0PBV0_PAPMA</name>
<dbReference type="SUPFAM" id="SSF53659">
    <property type="entry name" value="Isocitrate/Isopropylmalate dehydrogenase-like"/>
    <property type="match status" value="2"/>
</dbReference>
<comment type="subunit">
    <text evidence="10">Heterooligomer of subunits alpha, beta, and gamma in the apparent ratio of 2:1:1.</text>
</comment>
<keyword evidence="7 11" id="KW-0809">Transit peptide</keyword>
<dbReference type="Pfam" id="PF00180">
    <property type="entry name" value="Iso_dh"/>
    <property type="match status" value="2"/>
</dbReference>
<organism evidence="13 14">
    <name type="scientific">Papilio machaon</name>
    <name type="common">Old World swallowtail butterfly</name>
    <dbReference type="NCBI Taxonomy" id="76193"/>
    <lineage>
        <taxon>Eukaryota</taxon>
        <taxon>Metazoa</taxon>
        <taxon>Ecdysozoa</taxon>
        <taxon>Arthropoda</taxon>
        <taxon>Hexapoda</taxon>
        <taxon>Insecta</taxon>
        <taxon>Pterygota</taxon>
        <taxon>Neoptera</taxon>
        <taxon>Endopterygota</taxon>
        <taxon>Lepidoptera</taxon>
        <taxon>Glossata</taxon>
        <taxon>Ditrysia</taxon>
        <taxon>Papilionoidea</taxon>
        <taxon>Papilionidae</taxon>
        <taxon>Papilioninae</taxon>
        <taxon>Papilio</taxon>
    </lineage>
</organism>
<dbReference type="InterPro" id="IPR019818">
    <property type="entry name" value="IsoCit/isopropylmalate_DH_CS"/>
</dbReference>
<dbReference type="EMBL" id="KQ460882">
    <property type="protein sequence ID" value="KPJ11466.1"/>
    <property type="molecule type" value="Genomic_DNA"/>
</dbReference>
<comment type="similarity">
    <text evidence="3 11">Belongs to the isocitrate and isopropylmalate dehydrogenases family.</text>
</comment>
<protein>
    <recommendedName>
        <fullName evidence="11">Isocitrate dehydrogenase [NAD] subunit, mitochondrial</fullName>
    </recommendedName>
</protein>
<dbReference type="FunCoup" id="A0A0N0PBV0">
    <property type="interactions" value="1254"/>
</dbReference>
<evidence type="ECO:0000313" key="13">
    <source>
        <dbReference type="EMBL" id="KPJ11466.1"/>
    </source>
</evidence>
<keyword evidence="8" id="KW-0560">Oxidoreductase</keyword>
<keyword evidence="9" id="KW-0520">NAD</keyword>
<dbReference type="Gene3D" id="3.40.718.10">
    <property type="entry name" value="Isopropylmalate Dehydrogenase"/>
    <property type="match status" value="2"/>
</dbReference>
<dbReference type="GO" id="GO:0004449">
    <property type="term" value="F:isocitrate dehydrogenase (NAD+) activity"/>
    <property type="evidence" value="ECO:0007669"/>
    <property type="project" value="TreeGrafter"/>
</dbReference>
<keyword evidence="11" id="KW-0496">Mitochondrion</keyword>
<dbReference type="InterPro" id="IPR024084">
    <property type="entry name" value="IsoPropMal-DH-like_dom"/>
</dbReference>
<evidence type="ECO:0000256" key="2">
    <source>
        <dbReference type="ARBA" id="ARBA00001946"/>
    </source>
</evidence>
<dbReference type="PANTHER" id="PTHR11835">
    <property type="entry name" value="DECARBOXYLATING DEHYDROGENASES-ISOCITRATE, ISOPROPYLMALATE, TARTRATE"/>
    <property type="match status" value="1"/>
</dbReference>
<evidence type="ECO:0000256" key="11">
    <source>
        <dbReference type="RuleBase" id="RU361266"/>
    </source>
</evidence>
<keyword evidence="5" id="KW-0479">Metal-binding</keyword>
<dbReference type="SMART" id="SM01329">
    <property type="entry name" value="Iso_dh"/>
    <property type="match status" value="1"/>
</dbReference>
<evidence type="ECO:0000256" key="1">
    <source>
        <dbReference type="ARBA" id="ARBA00001936"/>
    </source>
</evidence>
<dbReference type="GO" id="GO:0006102">
    <property type="term" value="P:isocitrate metabolic process"/>
    <property type="evidence" value="ECO:0007669"/>
    <property type="project" value="TreeGrafter"/>
</dbReference>
<dbReference type="PANTHER" id="PTHR11835:SF34">
    <property type="entry name" value="ISOCITRATE DEHYDROGENASE [NAD] SUBUNIT ALPHA, MITOCHONDRIAL"/>
    <property type="match status" value="1"/>
</dbReference>
<reference evidence="13 14" key="1">
    <citation type="journal article" date="2015" name="Nat. Commun.">
        <title>Outbred genome sequencing and CRISPR/Cas9 gene editing in butterflies.</title>
        <authorList>
            <person name="Li X."/>
            <person name="Fan D."/>
            <person name="Zhang W."/>
            <person name="Liu G."/>
            <person name="Zhang L."/>
            <person name="Zhao L."/>
            <person name="Fang X."/>
            <person name="Chen L."/>
            <person name="Dong Y."/>
            <person name="Chen Y."/>
            <person name="Ding Y."/>
            <person name="Zhao R."/>
            <person name="Feng M."/>
            <person name="Zhu Y."/>
            <person name="Feng Y."/>
            <person name="Jiang X."/>
            <person name="Zhu D."/>
            <person name="Xiang H."/>
            <person name="Feng X."/>
            <person name="Li S."/>
            <person name="Wang J."/>
            <person name="Zhang G."/>
            <person name="Kronforst M.R."/>
            <person name="Wang W."/>
        </authorList>
    </citation>
    <scope>NUCLEOTIDE SEQUENCE [LARGE SCALE GENOMIC DNA]</scope>
    <source>
        <strain evidence="13">Ya'a_city_454_Pm</strain>
        <tissue evidence="13">Whole body</tissue>
    </source>
</reference>
<proteinExistence type="inferred from homology"/>
<dbReference type="PROSITE" id="PS00470">
    <property type="entry name" value="IDH_IMDH"/>
    <property type="match status" value="1"/>
</dbReference>
<accession>A0A0N0PBV0</accession>
<dbReference type="STRING" id="76193.A0A0N0PBV0"/>
<dbReference type="InParanoid" id="A0A0N0PBV0"/>
<comment type="subcellular location">
    <subcellularLocation>
        <location evidence="11">Mitochondrion</location>
    </subcellularLocation>
</comment>
<dbReference type="GO" id="GO:0051287">
    <property type="term" value="F:NAD binding"/>
    <property type="evidence" value="ECO:0007669"/>
    <property type="project" value="UniProtKB-UniRule"/>
</dbReference>
<sequence>MSKNYINALLKPFRESNVVGALLKLFDTGPNQGLKRVGIAKNEVPTAKSGAAQYSSGVRKVTLIPGHGIGPEITVAVQKIFEAAKVPIEWDEVDVTAVRGPDGKFGIPQKAIDSVNANKIGLKGPLMTPVGKGYRSLNLALRKEFDLYANVRPCKSLDGIKTLYDNVDVVTIRENTEGEYSGIEHEIVDGVVQSIKLITEEASKRVAEFAFQFARDNKRKKVTAVHKANIMRMSDGLFLRCCRDLATKYPDIKFEERYLDTVCLNMVQDPSKFDVLVMPNLYGDIMSDMCSGLVGGLGLTPSGNIGKNGALFESVHGTAPAIAGQDKANPTALLLSAVMMLRHLQMYQHADNIEKACFTVLKEGRVLTEDLGGKSTCSDYTAEIIKNLHVHGTAPDIAGKDMANPTALLLSAIMMLRHLQLNEHADRVQNACYEVLREGKSLTGDLGGTGKCSEYTNAIISKLN</sequence>
<evidence type="ECO:0000256" key="6">
    <source>
        <dbReference type="ARBA" id="ARBA00022842"/>
    </source>
</evidence>
<evidence type="ECO:0000256" key="5">
    <source>
        <dbReference type="ARBA" id="ARBA00022723"/>
    </source>
</evidence>
<dbReference type="GO" id="GO:0006099">
    <property type="term" value="P:tricarboxylic acid cycle"/>
    <property type="evidence" value="ECO:0007669"/>
    <property type="project" value="UniProtKB-UniRule"/>
</dbReference>
<keyword evidence="4 11" id="KW-0816">Tricarboxylic acid cycle</keyword>
<evidence type="ECO:0000256" key="4">
    <source>
        <dbReference type="ARBA" id="ARBA00022532"/>
    </source>
</evidence>
<dbReference type="NCBIfam" id="TIGR00175">
    <property type="entry name" value="mito_nad_idh"/>
    <property type="match status" value="1"/>
</dbReference>
<dbReference type="GO" id="GO:0005739">
    <property type="term" value="C:mitochondrion"/>
    <property type="evidence" value="ECO:0007669"/>
    <property type="project" value="UniProtKB-SubCell"/>
</dbReference>
<evidence type="ECO:0000313" key="14">
    <source>
        <dbReference type="Proteomes" id="UP000053240"/>
    </source>
</evidence>
<gene>
    <name evidence="13" type="ORF">RR48_04235</name>
</gene>
<evidence type="ECO:0000259" key="12">
    <source>
        <dbReference type="SMART" id="SM01329"/>
    </source>
</evidence>
<keyword evidence="14" id="KW-1185">Reference proteome</keyword>
<evidence type="ECO:0000256" key="10">
    <source>
        <dbReference type="ARBA" id="ARBA00065927"/>
    </source>
</evidence>
<dbReference type="AlphaFoldDB" id="A0A0N0PBV0"/>
<dbReference type="InterPro" id="IPR004434">
    <property type="entry name" value="Isocitrate_DH_NAD"/>
</dbReference>
<keyword evidence="6" id="KW-0460">Magnesium</keyword>
<evidence type="ECO:0000256" key="3">
    <source>
        <dbReference type="ARBA" id="ARBA00007769"/>
    </source>
</evidence>
<comment type="cofactor">
    <cofactor evidence="2">
        <name>Mg(2+)</name>
        <dbReference type="ChEBI" id="CHEBI:18420"/>
    </cofactor>
</comment>
<dbReference type="Proteomes" id="UP000053240">
    <property type="component" value="Unassembled WGS sequence"/>
</dbReference>
<dbReference type="FunFam" id="3.40.718.10:FF:000003">
    <property type="entry name" value="Isocitrate dehydrogenase [NAD] subunit, mitochondrial"/>
    <property type="match status" value="1"/>
</dbReference>
<comment type="cofactor">
    <cofactor evidence="1">
        <name>Mn(2+)</name>
        <dbReference type="ChEBI" id="CHEBI:29035"/>
    </cofactor>
</comment>
<feature type="domain" description="Isopropylmalate dehydrogenase-like" evidence="12">
    <location>
        <begin position="60"/>
        <end position="384"/>
    </location>
</feature>